<evidence type="ECO:0000256" key="3">
    <source>
        <dbReference type="ARBA" id="ARBA00022490"/>
    </source>
</evidence>
<feature type="region of interest" description="Disordered" evidence="6">
    <location>
        <begin position="213"/>
        <end position="325"/>
    </location>
</feature>
<dbReference type="SUPFAM" id="SSF48425">
    <property type="entry name" value="Sec7 domain"/>
    <property type="match status" value="1"/>
</dbReference>
<keyword evidence="5" id="KW-0175">Coiled coil</keyword>
<dbReference type="Pfam" id="PF16453">
    <property type="entry name" value="IQ_SEC7_PH"/>
    <property type="match status" value="1"/>
</dbReference>
<dbReference type="PROSITE" id="PS50096">
    <property type="entry name" value="IQ"/>
    <property type="match status" value="1"/>
</dbReference>
<dbReference type="FunFam" id="2.30.29.30:FF:000004">
    <property type="entry name" value="IQ motif and SEC7 domain-containing protein 1"/>
    <property type="match status" value="1"/>
</dbReference>
<sequence>MLERKYGGSFVSRRAARTIQTAFRQYRMNKNFERIRSSASESRMTRRIILSNMRLQYSFDERQPQQQAQTQTSFTHNVAIGPPHSPDPDRPGDYTHLEDSFSKQVTVFMFLMAVTLYDMKVSKTLGSVCGAAAATPPPKEVWENEPGELEEDSVCTATAPPPRTATSPFTWMMACRRPRCPWIGHPAAQTQSTGAPVVVSEGVRTAGTLREGAAATVGAAPRVPSAGTTVSEYPDTPSSSSSPQQPPTTPLSSSSSTALPPGGLEQPCCSDGDNDSLNSTTNSNETVNCSSGSSSQDSLREPLPPLGKQTYQRESRHSWDSPPFNSDVVQRRQYRIGLNLFNKKPEKGIQYLIERGFVSDTPVGIARFILERKGLSRQMIGEFLGNRQKQFNKDVLDCVVDEMDFSGMDLDDALRKFQAQIKVQGEAQKVERLIEAFSQRYCVCNPTLVRQFQNPDTIFILAFAIILLNTDMYSPNIKAERKMKLEDFIKNLRGVDNGQDIPRDLLVGIYQRIQKWELRTNDDHVSQVQAVERVIVGKKPVLSLPHRRLVCCCQLYEVPDPNRPQRTGVHQREVFLFNDLLVVTKIFQKKKTSVTYSFRQSFPLVEMQVHMFQNSYYPHGIRLTSALLGGERKVLIVFMAPSQQDRTRFVSDLRESIAEVQEMEKYRVESELEKQKGVMRSSLLTGGVVGGVGVKSDVVNGTLGRTSFDDNCSVGEGLKRTALSSSLRDLSDAG</sequence>
<evidence type="ECO:0000256" key="1">
    <source>
        <dbReference type="ARBA" id="ARBA00004496"/>
    </source>
</evidence>
<dbReference type="CDD" id="cd13318">
    <property type="entry name" value="PH_IQSEC"/>
    <property type="match status" value="1"/>
</dbReference>
<keyword evidence="4" id="KW-0597">Phosphoprotein</keyword>
<dbReference type="PANTHER" id="PTHR10663">
    <property type="entry name" value="GUANYL-NUCLEOTIDE EXCHANGE FACTOR"/>
    <property type="match status" value="1"/>
</dbReference>
<reference evidence="8" key="2">
    <citation type="submission" date="2025-09" db="UniProtKB">
        <authorList>
            <consortium name="Ensembl"/>
        </authorList>
    </citation>
    <scope>IDENTIFICATION</scope>
</reference>
<dbReference type="Gene3D" id="1.10.220.20">
    <property type="match status" value="1"/>
</dbReference>
<keyword evidence="9" id="KW-1185">Reference proteome</keyword>
<dbReference type="InterPro" id="IPR033742">
    <property type="entry name" value="IQSEC_PH"/>
</dbReference>
<proteinExistence type="inferred from homology"/>
<evidence type="ECO:0000313" key="9">
    <source>
        <dbReference type="Proteomes" id="UP000694565"/>
    </source>
</evidence>
<dbReference type="GeneTree" id="ENSGT00940000159667"/>
<dbReference type="PANTHER" id="PTHR10663:SF314">
    <property type="entry name" value="IQ MOTIF AND SEC7 DOMAIN-CONTAINING PROTEIN 2"/>
    <property type="match status" value="1"/>
</dbReference>
<name>A0A8C2X8R1_CYCLU</name>
<evidence type="ECO:0000256" key="6">
    <source>
        <dbReference type="SAM" id="MobiDB-lite"/>
    </source>
</evidence>
<dbReference type="Proteomes" id="UP000694565">
    <property type="component" value="Unplaced"/>
</dbReference>
<feature type="compositionally biased region" description="Basic and acidic residues" evidence="6">
    <location>
        <begin position="86"/>
        <end position="96"/>
    </location>
</feature>
<dbReference type="Pfam" id="PF01369">
    <property type="entry name" value="Sec7"/>
    <property type="match status" value="1"/>
</dbReference>
<feature type="compositionally biased region" description="Low complexity" evidence="6">
    <location>
        <begin position="275"/>
        <end position="291"/>
    </location>
</feature>
<evidence type="ECO:0000313" key="8">
    <source>
        <dbReference type="Ensembl" id="ENSCLMP00005015045.1"/>
    </source>
</evidence>
<dbReference type="SMART" id="SM00222">
    <property type="entry name" value="Sec7"/>
    <property type="match status" value="1"/>
</dbReference>
<dbReference type="SMART" id="SM00233">
    <property type="entry name" value="PH"/>
    <property type="match status" value="1"/>
</dbReference>
<dbReference type="GO" id="GO:0032012">
    <property type="term" value="P:regulation of ARF protein signal transduction"/>
    <property type="evidence" value="ECO:0007669"/>
    <property type="project" value="InterPro"/>
</dbReference>
<organism evidence="8 9">
    <name type="scientific">Cyclopterus lumpus</name>
    <name type="common">Lumpsucker</name>
    <dbReference type="NCBI Taxonomy" id="8103"/>
    <lineage>
        <taxon>Eukaryota</taxon>
        <taxon>Metazoa</taxon>
        <taxon>Chordata</taxon>
        <taxon>Craniata</taxon>
        <taxon>Vertebrata</taxon>
        <taxon>Euteleostomi</taxon>
        <taxon>Actinopterygii</taxon>
        <taxon>Neopterygii</taxon>
        <taxon>Teleostei</taxon>
        <taxon>Neoteleostei</taxon>
        <taxon>Acanthomorphata</taxon>
        <taxon>Eupercaria</taxon>
        <taxon>Perciformes</taxon>
        <taxon>Cottioidei</taxon>
        <taxon>Cottales</taxon>
        <taxon>Cyclopteridae</taxon>
        <taxon>Cyclopterus</taxon>
    </lineage>
</organism>
<evidence type="ECO:0000256" key="4">
    <source>
        <dbReference type="ARBA" id="ARBA00022553"/>
    </source>
</evidence>
<dbReference type="AlphaFoldDB" id="A0A8C2X8R1"/>
<dbReference type="GO" id="GO:0005737">
    <property type="term" value="C:cytoplasm"/>
    <property type="evidence" value="ECO:0007669"/>
    <property type="project" value="UniProtKB-SubCell"/>
</dbReference>
<dbReference type="GO" id="GO:0005085">
    <property type="term" value="F:guanyl-nucleotide exchange factor activity"/>
    <property type="evidence" value="ECO:0007669"/>
    <property type="project" value="InterPro"/>
</dbReference>
<keyword evidence="3" id="KW-0963">Cytoplasm</keyword>
<feature type="compositionally biased region" description="Low complexity" evidence="6">
    <location>
        <begin position="250"/>
        <end position="261"/>
    </location>
</feature>
<feature type="domain" description="SEC7" evidence="7">
    <location>
        <begin position="323"/>
        <end position="516"/>
    </location>
</feature>
<dbReference type="InterPro" id="IPR001849">
    <property type="entry name" value="PH_domain"/>
</dbReference>
<dbReference type="Gene3D" id="1.10.1000.11">
    <property type="entry name" value="Arf Nucleotide-binding Site Opener,domain 2"/>
    <property type="match status" value="1"/>
</dbReference>
<dbReference type="InterPro" id="IPR011993">
    <property type="entry name" value="PH-like_dom_sf"/>
</dbReference>
<dbReference type="Ensembl" id="ENSCLMT00005016003.1">
    <property type="protein sequence ID" value="ENSCLMP00005015045.1"/>
    <property type="gene ID" value="ENSCLMG00005007863.1"/>
</dbReference>
<dbReference type="PROSITE" id="PS50190">
    <property type="entry name" value="SEC7"/>
    <property type="match status" value="1"/>
</dbReference>
<dbReference type="Gene3D" id="2.30.29.30">
    <property type="entry name" value="Pleckstrin-homology domain (PH domain)/Phosphotyrosine-binding domain (PTB)"/>
    <property type="match status" value="1"/>
</dbReference>
<dbReference type="InterPro" id="IPR035999">
    <property type="entry name" value="Sec7_dom_sf"/>
</dbReference>
<protein>
    <submittedName>
        <fullName evidence="8">IQ motif and Sec7 domain ArfGEF 2</fullName>
    </submittedName>
</protein>
<comment type="subcellular location">
    <subcellularLocation>
        <location evidence="1">Cytoplasm</location>
    </subcellularLocation>
</comment>
<feature type="region of interest" description="Disordered" evidence="6">
    <location>
        <begin position="61"/>
        <end position="96"/>
    </location>
</feature>
<evidence type="ECO:0000259" key="7">
    <source>
        <dbReference type="PROSITE" id="PS50190"/>
    </source>
</evidence>
<dbReference type="GO" id="GO:0030036">
    <property type="term" value="P:actin cytoskeleton organization"/>
    <property type="evidence" value="ECO:0007669"/>
    <property type="project" value="TreeGrafter"/>
</dbReference>
<dbReference type="CDD" id="cd00171">
    <property type="entry name" value="Sec7"/>
    <property type="match status" value="1"/>
</dbReference>
<comment type="similarity">
    <text evidence="2">Belongs to the BRAG family.</text>
</comment>
<evidence type="ECO:0000256" key="2">
    <source>
        <dbReference type="ARBA" id="ARBA00006248"/>
    </source>
</evidence>
<dbReference type="SUPFAM" id="SSF50729">
    <property type="entry name" value="PH domain-like"/>
    <property type="match status" value="1"/>
</dbReference>
<reference evidence="8" key="1">
    <citation type="submission" date="2025-08" db="UniProtKB">
        <authorList>
            <consortium name="Ensembl"/>
        </authorList>
    </citation>
    <scope>IDENTIFICATION</scope>
</reference>
<dbReference type="FunFam" id="1.10.220.20:FF:000001">
    <property type="entry name" value="IQ motif and SEC7 domain-containing protein 1"/>
    <property type="match status" value="1"/>
</dbReference>
<dbReference type="FunFam" id="1.10.1000.11:FF:000001">
    <property type="entry name" value="IQ motif and SEC7 domain-containing protein 1"/>
    <property type="match status" value="1"/>
</dbReference>
<dbReference type="InterPro" id="IPR000904">
    <property type="entry name" value="Sec7_dom"/>
</dbReference>
<accession>A0A8C2X8R1</accession>
<evidence type="ECO:0000256" key="5">
    <source>
        <dbReference type="ARBA" id="ARBA00023054"/>
    </source>
</evidence>
<dbReference type="InterPro" id="IPR023394">
    <property type="entry name" value="Sec7_C_sf"/>
</dbReference>